<protein>
    <recommendedName>
        <fullName evidence="2">BTB domain-containing protein</fullName>
    </recommendedName>
</protein>
<dbReference type="InterPro" id="IPR000210">
    <property type="entry name" value="BTB/POZ_dom"/>
</dbReference>
<reference evidence="3 4" key="1">
    <citation type="submission" date="2018-11" db="EMBL/GenBank/DDBJ databases">
        <title>Genome assembly of Steccherinum ochraceum LE-BIN_3174, the white-rot fungus of the Steccherinaceae family (The Residual Polyporoid clade, Polyporales, Basidiomycota).</title>
        <authorList>
            <person name="Fedorova T.V."/>
            <person name="Glazunova O.A."/>
            <person name="Landesman E.O."/>
            <person name="Moiseenko K.V."/>
            <person name="Psurtseva N.V."/>
            <person name="Savinova O.S."/>
            <person name="Shakhova N.V."/>
            <person name="Tyazhelova T.V."/>
            <person name="Vasina D.V."/>
        </authorList>
    </citation>
    <scope>NUCLEOTIDE SEQUENCE [LARGE SCALE GENOMIC DNA]</scope>
    <source>
        <strain evidence="3 4">LE-BIN_3174</strain>
    </source>
</reference>
<dbReference type="SUPFAM" id="SSF54695">
    <property type="entry name" value="POZ domain"/>
    <property type="match status" value="1"/>
</dbReference>
<dbReference type="InterPro" id="IPR011333">
    <property type="entry name" value="SKP1/BTB/POZ_sf"/>
</dbReference>
<evidence type="ECO:0000256" key="1">
    <source>
        <dbReference type="SAM" id="MobiDB-lite"/>
    </source>
</evidence>
<dbReference type="Gene3D" id="3.30.710.10">
    <property type="entry name" value="Potassium Channel Kv1.1, Chain A"/>
    <property type="match status" value="1"/>
</dbReference>
<dbReference type="OrthoDB" id="3164835at2759"/>
<keyword evidence="4" id="KW-1185">Reference proteome</keyword>
<organism evidence="3 4">
    <name type="scientific">Steccherinum ochraceum</name>
    <dbReference type="NCBI Taxonomy" id="92696"/>
    <lineage>
        <taxon>Eukaryota</taxon>
        <taxon>Fungi</taxon>
        <taxon>Dikarya</taxon>
        <taxon>Basidiomycota</taxon>
        <taxon>Agaricomycotina</taxon>
        <taxon>Agaricomycetes</taxon>
        <taxon>Polyporales</taxon>
        <taxon>Steccherinaceae</taxon>
        <taxon>Steccherinum</taxon>
    </lineage>
</organism>
<dbReference type="Pfam" id="PF00651">
    <property type="entry name" value="BTB"/>
    <property type="match status" value="1"/>
</dbReference>
<dbReference type="STRING" id="92696.A0A4R0RM70"/>
<dbReference type="EMBL" id="RWJN01000207">
    <property type="protein sequence ID" value="TCD64928.1"/>
    <property type="molecule type" value="Genomic_DNA"/>
</dbReference>
<dbReference type="CDD" id="cd18186">
    <property type="entry name" value="BTB_POZ_ZBTB_KLHL-like"/>
    <property type="match status" value="1"/>
</dbReference>
<dbReference type="PROSITE" id="PS50097">
    <property type="entry name" value="BTB"/>
    <property type="match status" value="1"/>
</dbReference>
<name>A0A4R0RM70_9APHY</name>
<gene>
    <name evidence="3" type="ORF">EIP91_003425</name>
</gene>
<dbReference type="AlphaFoldDB" id="A0A4R0RM70"/>
<comment type="caution">
    <text evidence="3">The sequence shown here is derived from an EMBL/GenBank/DDBJ whole genome shotgun (WGS) entry which is preliminary data.</text>
</comment>
<proteinExistence type="predicted"/>
<feature type="domain" description="BTB" evidence="2">
    <location>
        <begin position="28"/>
        <end position="96"/>
    </location>
</feature>
<evidence type="ECO:0000259" key="2">
    <source>
        <dbReference type="PROSITE" id="PS50097"/>
    </source>
</evidence>
<evidence type="ECO:0000313" key="4">
    <source>
        <dbReference type="Proteomes" id="UP000292702"/>
    </source>
</evidence>
<accession>A0A4R0RM70</accession>
<sequence>MNGTQANSNAYTVQTVKAAPPFDTSQDADIILRTCDGQSFFVSKVILSLSSSVFRDMFSVPQPTSSITQQSQSQPLPVIEISDHSFPLDCLLRLCYPVADPALFLAQDLDICYRMAHKYEMSHCKDIIEQKLHSFPLYSHELPSYFAVACRWELERAAQSLSSWMVPYRKYDAPGAKEAIPHPPWDFDEPHIGVKTLYREVMRDIPAGAFQRLLHFLRRTAISGWIDDQPAMVSDAHRQLRAPESLVSLSFRAPARKGAPDLVLRTFDDVQFPAHSRIISSASTLLDLAFVRSPNGISTAKPPVVDVAIDSTSLAPLLHICYYISSEGSDSHYLPPSLSGLSLRQAERVYLQAVRHKVVRGREFMVARLKVDLFIHPLRVFLIAARLGLGEVASEAAVQVVHTNSAQTYDRELEDTEARHYFALLEFQERYLQTIVDLVHLEAEKRHLDGAALVKTAQARWSEVCERMAGSAAGEVAQGPDAALEYVLSLAEPATKEKKSKKSSKVIAARRETKKTVRPTRKSSRTVMPPPGKASLALAKVDSSFYSAFGDQLIASPSDQLLTRIMQDHHRPQALYLCTFVAVV</sequence>
<feature type="region of interest" description="Disordered" evidence="1">
    <location>
        <begin position="499"/>
        <end position="533"/>
    </location>
</feature>
<dbReference type="Proteomes" id="UP000292702">
    <property type="component" value="Unassembled WGS sequence"/>
</dbReference>
<evidence type="ECO:0000313" key="3">
    <source>
        <dbReference type="EMBL" id="TCD64928.1"/>
    </source>
</evidence>
<dbReference type="SMART" id="SM00225">
    <property type="entry name" value="BTB"/>
    <property type="match status" value="1"/>
</dbReference>